<gene>
    <name evidence="1" type="ORF">CRM92_07760</name>
</gene>
<reference evidence="1" key="1">
    <citation type="submission" date="2017-10" db="EMBL/GenBank/DDBJ databases">
        <title>Kefir isolates.</title>
        <authorList>
            <person name="Kim Y."/>
            <person name="Blasche S."/>
        </authorList>
    </citation>
    <scope>NUCLEOTIDE SEQUENCE [LARGE SCALE GENOMIC DNA]</scope>
    <source>
        <strain evidence="1">OG2-2</strain>
    </source>
</reference>
<dbReference type="InterPro" id="IPR035948">
    <property type="entry name" value="YwqG-like_sf"/>
</dbReference>
<evidence type="ECO:0008006" key="3">
    <source>
        <dbReference type="Google" id="ProtNLM"/>
    </source>
</evidence>
<evidence type="ECO:0000313" key="2">
    <source>
        <dbReference type="Proteomes" id="UP000219947"/>
    </source>
</evidence>
<evidence type="ECO:0000313" key="1">
    <source>
        <dbReference type="EMBL" id="PEN15981.1"/>
    </source>
</evidence>
<dbReference type="Proteomes" id="UP000219947">
    <property type="component" value="Unassembled WGS sequence"/>
</dbReference>
<dbReference type="AlphaFoldDB" id="A0A2A8D4Y6"/>
<dbReference type="PANTHER" id="PTHR36436">
    <property type="entry name" value="SLL5081 PROTEIN"/>
    <property type="match status" value="1"/>
</dbReference>
<comment type="caution">
    <text evidence="1">The sequence shown here is derived from an EMBL/GenBank/DDBJ whole genome shotgun (WGS) entry which is preliminary data.</text>
</comment>
<dbReference type="PANTHER" id="PTHR36436:SF6">
    <property type="entry name" value="SLL5081 PROTEIN"/>
    <property type="match status" value="1"/>
</dbReference>
<sequence>MNTTEQNAAKNTEAQVRRVLDVMNQGKLKQAIRITATPSQQPLPKTASKFGGVPYLPVGESAPTNASGQPLGMIAQINCAQLPQNNIYPKIGMLQFWIDPHDTVWGYDYNKPAVQENWRVLYYESVGEPNPDAPLPVIDWDTIGWPIEPESVEFELSFSLVEQGFTGTAHYYYPDFARVWDELYPEGKLPTGDDERARIQRTDAVEELTLPYEESDEYSRIGGYPYFIQNDPRDFDENLQGHTVNLLTIVSEADWESEEETPELLWGDAGSANWLITPEQLAAGDFSNVIFEWSSC</sequence>
<protein>
    <recommendedName>
        <fullName evidence="3">DUF1963 domain-containing protein</fullName>
    </recommendedName>
</protein>
<dbReference type="Pfam" id="PF09234">
    <property type="entry name" value="DUF1963"/>
    <property type="match status" value="1"/>
</dbReference>
<dbReference type="SUPFAM" id="SSF103032">
    <property type="entry name" value="Hypothetical protein YwqG"/>
    <property type="match status" value="1"/>
</dbReference>
<accession>A0A2A8D4Y6</accession>
<dbReference type="Gene3D" id="2.30.320.10">
    <property type="entry name" value="YwqG-like"/>
    <property type="match status" value="1"/>
</dbReference>
<keyword evidence="2" id="KW-1185">Reference proteome</keyword>
<dbReference type="InterPro" id="IPR015315">
    <property type="entry name" value="DUF1963"/>
</dbReference>
<proteinExistence type="predicted"/>
<name>A0A2A8D4Y6_9MICC</name>
<dbReference type="RefSeq" id="WP_098042840.1">
    <property type="nucleotide sequence ID" value="NZ_PDEV01000003.1"/>
</dbReference>
<dbReference type="EMBL" id="PDEV01000003">
    <property type="protein sequence ID" value="PEN15981.1"/>
    <property type="molecule type" value="Genomic_DNA"/>
</dbReference>
<organism evidence="1 2">
    <name type="scientific">Rothia dentocariosa</name>
    <dbReference type="NCBI Taxonomy" id="2047"/>
    <lineage>
        <taxon>Bacteria</taxon>
        <taxon>Bacillati</taxon>
        <taxon>Actinomycetota</taxon>
        <taxon>Actinomycetes</taxon>
        <taxon>Micrococcales</taxon>
        <taxon>Micrococcaceae</taxon>
        <taxon>Rothia</taxon>
    </lineage>
</organism>